<name>A0A537IWJ0_9BACT</name>
<dbReference type="Proteomes" id="UP000318834">
    <property type="component" value="Unassembled WGS sequence"/>
</dbReference>
<dbReference type="EMBL" id="VBAP01000042">
    <property type="protein sequence ID" value="TMI75627.1"/>
    <property type="molecule type" value="Genomic_DNA"/>
</dbReference>
<dbReference type="Gene3D" id="3.40.720.10">
    <property type="entry name" value="Alkaline Phosphatase, subunit A"/>
    <property type="match status" value="2"/>
</dbReference>
<dbReference type="InterPro" id="IPR017850">
    <property type="entry name" value="Alkaline_phosphatase_core_sf"/>
</dbReference>
<evidence type="ECO:0008006" key="3">
    <source>
        <dbReference type="Google" id="ProtNLM"/>
    </source>
</evidence>
<dbReference type="AlphaFoldDB" id="A0A537IWJ0"/>
<protein>
    <recommendedName>
        <fullName evidence="3">Alkaline phosphatase family protein</fullName>
    </recommendedName>
</protein>
<dbReference type="SUPFAM" id="SSF53649">
    <property type="entry name" value="Alkaline phosphatase-like"/>
    <property type="match status" value="1"/>
</dbReference>
<proteinExistence type="predicted"/>
<accession>A0A537IWJ0</accession>
<evidence type="ECO:0000313" key="2">
    <source>
        <dbReference type="Proteomes" id="UP000318834"/>
    </source>
</evidence>
<sequence>MKSTSALASALVIGLALIGVPPGAMQIAGGAVARGCQLAATHGQIQHVIYIQFDNVHFTRDDANVPSDLEQMPHLLNFIRENGTLLTNHHTVLISHTATGILSSLTGVYPDRMGQPVSNSFRYFTPTGATRTGVAFAYWTAPLFDPGGTGQTDFTPEMINENGKIAPAPWVPFTRAGCDFGAVGTANTILENTAIDIPTVFGPVSPEAAEVAANPGQAFADFVGIGVHCAQGSARCTAANHPRPDLLPDEPGGYAGFSGLFGAKYVDPAIGFDPPTDLAGNVIRDAGGHVGFPGFDGMQPTVSLAWVARMQEAGIPVTYAYISDAHDGHGTAGNTHFAYAPGEAGYVQQLRDYDHAFEAFFERLAVDGITKDNTLFVFTVDEGDHFVGDPPSNPGCDGVTTPCTYNHVGEINANLRGLLATQFADTTPLAIHADTGPTVYVTGHPARTDPVVRRLERESSRLTAVNPYTGSTDAVTVALADPVEEKTLHMVTADPARTPTFTLFGDANYFFFAGATNCSSPCVTIPPRNNNSFAWNHGSIQDDIANIWAGIVGPGVRKLGDLDSWTDHTDLRPTMLSLLGLVDDYETDGRAVVEPLFAWAVPQALVAHRETLLRLGAIYKQINAPFGQFGKNTLRASTRALASGSSTDDSVYTAAENAITTLTSQRDALALEIRHALNGAQSGGVPLNEPQARGWIDQAQDLLDRAAALAAGP</sequence>
<gene>
    <name evidence="1" type="ORF">E6H05_06175</name>
</gene>
<organism evidence="1 2">
    <name type="scientific">Candidatus Segetimicrobium genomatis</name>
    <dbReference type="NCBI Taxonomy" id="2569760"/>
    <lineage>
        <taxon>Bacteria</taxon>
        <taxon>Bacillati</taxon>
        <taxon>Candidatus Sysuimicrobiota</taxon>
        <taxon>Candidatus Sysuimicrobiia</taxon>
        <taxon>Candidatus Sysuimicrobiales</taxon>
        <taxon>Candidatus Segetimicrobiaceae</taxon>
        <taxon>Candidatus Segetimicrobium</taxon>
    </lineage>
</organism>
<reference evidence="1 2" key="1">
    <citation type="journal article" date="2019" name="Nat. Microbiol.">
        <title>Mediterranean grassland soil C-N compound turnover is dependent on rainfall and depth, and is mediated by genomically divergent microorganisms.</title>
        <authorList>
            <person name="Diamond S."/>
            <person name="Andeer P.F."/>
            <person name="Li Z."/>
            <person name="Crits-Christoph A."/>
            <person name="Burstein D."/>
            <person name="Anantharaman K."/>
            <person name="Lane K.R."/>
            <person name="Thomas B.C."/>
            <person name="Pan C."/>
            <person name="Northen T.R."/>
            <person name="Banfield J.F."/>
        </authorList>
    </citation>
    <scope>NUCLEOTIDE SEQUENCE [LARGE SCALE GENOMIC DNA]</scope>
    <source>
        <strain evidence="1">NP_8</strain>
    </source>
</reference>
<evidence type="ECO:0000313" key="1">
    <source>
        <dbReference type="EMBL" id="TMI75627.1"/>
    </source>
</evidence>
<comment type="caution">
    <text evidence="1">The sequence shown here is derived from an EMBL/GenBank/DDBJ whole genome shotgun (WGS) entry which is preliminary data.</text>
</comment>